<organism evidence="2 3">
    <name type="scientific">Vitrella brassicaformis (strain CCMP3155)</name>
    <dbReference type="NCBI Taxonomy" id="1169540"/>
    <lineage>
        <taxon>Eukaryota</taxon>
        <taxon>Sar</taxon>
        <taxon>Alveolata</taxon>
        <taxon>Colpodellida</taxon>
        <taxon>Vitrellaceae</taxon>
        <taxon>Vitrella</taxon>
    </lineage>
</organism>
<keyword evidence="1" id="KW-0812">Transmembrane</keyword>
<feature type="transmembrane region" description="Helical" evidence="1">
    <location>
        <begin position="67"/>
        <end position="86"/>
    </location>
</feature>
<feature type="transmembrane region" description="Helical" evidence="1">
    <location>
        <begin position="106"/>
        <end position="131"/>
    </location>
</feature>
<dbReference type="EMBL" id="CDMY01000348">
    <property type="protein sequence ID" value="CEM04247.1"/>
    <property type="molecule type" value="Genomic_DNA"/>
</dbReference>
<dbReference type="PhylomeDB" id="A0A0G4EZK9"/>
<keyword evidence="1" id="KW-0472">Membrane</keyword>
<dbReference type="InParanoid" id="A0A0G4EZK9"/>
<reference evidence="2 3" key="1">
    <citation type="submission" date="2014-11" db="EMBL/GenBank/DDBJ databases">
        <authorList>
            <person name="Zhu J."/>
            <person name="Qi W."/>
            <person name="Song R."/>
        </authorList>
    </citation>
    <scope>NUCLEOTIDE SEQUENCE [LARGE SCALE GENOMIC DNA]</scope>
</reference>
<dbReference type="VEuPathDB" id="CryptoDB:Vbra_8628"/>
<dbReference type="AlphaFoldDB" id="A0A0G4EZK9"/>
<evidence type="ECO:0000313" key="3">
    <source>
        <dbReference type="Proteomes" id="UP000041254"/>
    </source>
</evidence>
<dbReference type="FunCoup" id="A0A0G4EZK9">
    <property type="interactions" value="3"/>
</dbReference>
<sequence>MDVRPFTLRIGLSLQLLAFLLFNTIVWPLRGHKFIQGLSAFVQKSYSSSDFTDAVEEAVERAVDLRAPVLVILLVMLGGAIFLAAFQAYLHTGEKANKGMAAGGKLLGYAVTLDLLATTGALVFWGTIVKFAGGEADKELMQLFLSSGEVYTAYFTAFVIRSVSVIIYGVSFFLLEWNCPDTTGMPLAWTIATCYKLAGVCGLINAMLPLLSASFGLYMAMLALYGLGLLVATLWSYLYEPSLIIPKFKGDDMLVENTTTSTMMMTPMPIVG</sequence>
<dbReference type="InterPro" id="IPR021691">
    <property type="entry name" value="DUF3273"/>
</dbReference>
<keyword evidence="3" id="KW-1185">Reference proteome</keyword>
<protein>
    <submittedName>
        <fullName evidence="2">Uncharacterized protein</fullName>
    </submittedName>
</protein>
<feature type="transmembrane region" description="Helical" evidence="1">
    <location>
        <begin position="12"/>
        <end position="29"/>
    </location>
</feature>
<dbReference type="Pfam" id="PF11677">
    <property type="entry name" value="DUF3273"/>
    <property type="match status" value="1"/>
</dbReference>
<dbReference type="Proteomes" id="UP000041254">
    <property type="component" value="Unassembled WGS sequence"/>
</dbReference>
<evidence type="ECO:0000313" key="2">
    <source>
        <dbReference type="EMBL" id="CEM04247.1"/>
    </source>
</evidence>
<gene>
    <name evidence="2" type="ORF">Vbra_8628</name>
</gene>
<keyword evidence="1" id="KW-1133">Transmembrane helix</keyword>
<accession>A0A0G4EZK9</accession>
<feature type="transmembrane region" description="Helical" evidence="1">
    <location>
        <begin position="151"/>
        <end position="175"/>
    </location>
</feature>
<proteinExistence type="predicted"/>
<feature type="transmembrane region" description="Helical" evidence="1">
    <location>
        <begin position="217"/>
        <end position="239"/>
    </location>
</feature>
<feature type="transmembrane region" description="Helical" evidence="1">
    <location>
        <begin position="187"/>
        <end position="211"/>
    </location>
</feature>
<evidence type="ECO:0000256" key="1">
    <source>
        <dbReference type="SAM" id="Phobius"/>
    </source>
</evidence>
<name>A0A0G4EZK9_VITBC</name>